<dbReference type="EMBL" id="CP144373">
    <property type="protein sequence ID" value="XCH46985.1"/>
    <property type="molecule type" value="Genomic_DNA"/>
</dbReference>
<dbReference type="AlphaFoldDB" id="A0AAU8GZG7"/>
<dbReference type="GO" id="GO:0016787">
    <property type="term" value="F:hydrolase activity"/>
    <property type="evidence" value="ECO:0007669"/>
    <property type="project" value="UniProtKB-KW"/>
</dbReference>
<dbReference type="EC" id="3.1.21.-" evidence="5"/>
<dbReference type="RefSeq" id="WP_353684511.1">
    <property type="nucleotide sequence ID" value="NZ_CP144373.1"/>
</dbReference>
<dbReference type="InterPro" id="IPR000055">
    <property type="entry name" value="Restrct_endonuc_typeI_TRD"/>
</dbReference>
<evidence type="ECO:0000256" key="3">
    <source>
        <dbReference type="ARBA" id="ARBA00023125"/>
    </source>
</evidence>
<dbReference type="PANTHER" id="PTHR30408">
    <property type="entry name" value="TYPE-1 RESTRICTION ENZYME ECOKI SPECIFICITY PROTEIN"/>
    <property type="match status" value="1"/>
</dbReference>
<evidence type="ECO:0000256" key="2">
    <source>
        <dbReference type="ARBA" id="ARBA00022747"/>
    </source>
</evidence>
<evidence type="ECO:0000313" key="5">
    <source>
        <dbReference type="EMBL" id="XCH46985.1"/>
    </source>
</evidence>
<evidence type="ECO:0000256" key="1">
    <source>
        <dbReference type="ARBA" id="ARBA00010923"/>
    </source>
</evidence>
<comment type="similarity">
    <text evidence="1">Belongs to the type-I restriction system S methylase family.</text>
</comment>
<organism evidence="5">
    <name type="scientific">Thermodesulfovibrio autotrophicus</name>
    <dbReference type="NCBI Taxonomy" id="3118333"/>
    <lineage>
        <taxon>Bacteria</taxon>
        <taxon>Pseudomonadati</taxon>
        <taxon>Nitrospirota</taxon>
        <taxon>Thermodesulfovibrionia</taxon>
        <taxon>Thermodesulfovibrionales</taxon>
        <taxon>Thermodesulfovibrionaceae</taxon>
        <taxon>Thermodesulfovibrio</taxon>
    </lineage>
</organism>
<dbReference type="Gene3D" id="3.90.220.20">
    <property type="entry name" value="DNA methylase specificity domains"/>
    <property type="match status" value="2"/>
</dbReference>
<keyword evidence="5" id="KW-0255">Endonuclease</keyword>
<dbReference type="PANTHER" id="PTHR30408:SF12">
    <property type="entry name" value="TYPE I RESTRICTION ENZYME MJAVIII SPECIFICITY SUBUNIT"/>
    <property type="match status" value="1"/>
</dbReference>
<keyword evidence="2" id="KW-0680">Restriction system</keyword>
<dbReference type="Pfam" id="PF01420">
    <property type="entry name" value="Methylase_S"/>
    <property type="match status" value="1"/>
</dbReference>
<evidence type="ECO:0000259" key="4">
    <source>
        <dbReference type="Pfam" id="PF01420"/>
    </source>
</evidence>
<name>A0AAU8GZG7_9BACT</name>
<dbReference type="GO" id="GO:0004519">
    <property type="term" value="F:endonuclease activity"/>
    <property type="evidence" value="ECO:0007669"/>
    <property type="project" value="UniProtKB-KW"/>
</dbReference>
<keyword evidence="5" id="KW-0540">Nuclease</keyword>
<sequence>MAVFSVIKLSELEGAKRIDAEYYDPEYLEVKQKLLKKKFVYFKNLVKEIIHPKEIKREYEEEKQDYLFLLAQNVRPLMFDLSEKKFISEEKAKLMPKNLLEKGDILFVRSGNVGDLTVYTGEPKKIIASSDLLIAKPTFKFSYYLGVFLTTNYGQKILIRGIYSGLQPHIAPSYIKTIPIPILPEEIIRRTEILYLKAQNLLKQSESLYSQAESLLLEELGLKDFKPRYKKTYTAKLSDTFSAYRIDAEYFQPVYEEILSTVSKKHRIEFLKKIFDFRRGIFISTDYYTEEKTSRPYIRIKELTGKTGIDESKIIYIKDNYPIDEANSLQENDIVIAIIGDTIGKTNRIYKELSGGFCSNNTGRLRIKKELNKEIIPEYAEILFQSVIIQSQIEKKKTQTGQPKISDKEIKSILIPILPLSTQQQIASLVQKSHETRKKAKELLEIAKKAIEIAIEKNEKEALDYISKSEEK</sequence>
<accession>A0AAU8GZG7</accession>
<protein>
    <submittedName>
        <fullName evidence="5">Restriction endonuclease subunit S</fullName>
        <ecNumber evidence="5">3.1.21.-</ecNumber>
    </submittedName>
</protein>
<proteinExistence type="inferred from homology"/>
<feature type="domain" description="Type I restriction modification DNA specificity" evidence="4">
    <location>
        <begin position="271"/>
        <end position="435"/>
    </location>
</feature>
<dbReference type="GO" id="GO:0003677">
    <property type="term" value="F:DNA binding"/>
    <property type="evidence" value="ECO:0007669"/>
    <property type="project" value="UniProtKB-KW"/>
</dbReference>
<dbReference type="SUPFAM" id="SSF116734">
    <property type="entry name" value="DNA methylase specificity domain"/>
    <property type="match status" value="2"/>
</dbReference>
<dbReference type="InterPro" id="IPR044946">
    <property type="entry name" value="Restrct_endonuc_typeI_TRD_sf"/>
</dbReference>
<dbReference type="GO" id="GO:0009307">
    <property type="term" value="P:DNA restriction-modification system"/>
    <property type="evidence" value="ECO:0007669"/>
    <property type="project" value="UniProtKB-KW"/>
</dbReference>
<dbReference type="KEGG" id="taut:V4D30_01590"/>
<dbReference type="InterPro" id="IPR052021">
    <property type="entry name" value="Type-I_RS_S_subunit"/>
</dbReference>
<gene>
    <name evidence="5" type="ORF">V4D30_01590</name>
</gene>
<dbReference type="REBASE" id="846981">
    <property type="entry name" value="S.Tsp1MORF1595P"/>
</dbReference>
<keyword evidence="3" id="KW-0238">DNA-binding</keyword>
<keyword evidence="5" id="KW-0378">Hydrolase</keyword>
<reference evidence="5" key="1">
    <citation type="submission" date="2024-01" db="EMBL/GenBank/DDBJ databases">
        <title>The first autotrophic representatives of the genus Thermodesulfovibrio.</title>
        <authorList>
            <person name="Maltseva A.I."/>
            <person name="Elcheninov A.G."/>
            <person name="Kublanov I.V."/>
            <person name="Lebedinsky A.V."/>
            <person name="Frolov E.N."/>
        </authorList>
    </citation>
    <scope>NUCLEOTIDE SEQUENCE</scope>
    <source>
        <strain evidence="5">3907-1M</strain>
    </source>
</reference>